<comment type="caution">
    <text evidence="5">The sequence shown here is derived from an EMBL/GenBank/DDBJ whole genome shotgun (WGS) entry which is preliminary data.</text>
</comment>
<sequence>MRKVESSGSYLALLLLLVVSTTGTTEAAGLFIFGDSTVDAGNNNYIQTVPENRANHKPYAQNGFFHQPTGRFSDGRIIVDFIAEHAKLPLIPPYLQPNADFSNGVNFASGGAGVLSTTHPGLVIDLERQLKHFEEVCKSLTEKMGAAKAEELVSEAVYFISIGSNDYLGGYFDNETMQQLHGPEDYLGMVVGNLTQAIQELYEKGARKFGFLSLSPLGCLPALRALNPNEEAAGGCFQAASDLALAHNNALTIVLTSLQHILQGFKYCNSNFYDWLLDRVNNPAKYGFKEGMKACCGAGPYGGINACGGTKKVTDYHLCDDAKEYIWFDAFHPTEGIHEQFAKALWDGPSSSVGPYTLQNLFFGKEKQTIADIVDI</sequence>
<dbReference type="InterPro" id="IPR036514">
    <property type="entry name" value="SGNH_hydro_sf"/>
</dbReference>
<feature type="chain" id="PRO_5040396602" evidence="4">
    <location>
        <begin position="28"/>
        <end position="376"/>
    </location>
</feature>
<dbReference type="SUPFAM" id="SSF52266">
    <property type="entry name" value="SGNH hydrolase"/>
    <property type="match status" value="1"/>
</dbReference>
<dbReference type="Pfam" id="PF00657">
    <property type="entry name" value="Lipase_GDSL"/>
    <property type="match status" value="1"/>
</dbReference>
<keyword evidence="3" id="KW-0175">Coiled coil</keyword>
<dbReference type="InterPro" id="IPR044552">
    <property type="entry name" value="GLIP1-5/GLL25"/>
</dbReference>
<dbReference type="AlphaFoldDB" id="A0A9Q1M4Y5"/>
<dbReference type="Gene3D" id="3.40.50.1110">
    <property type="entry name" value="SGNH hydrolase"/>
    <property type="match status" value="1"/>
</dbReference>
<dbReference type="EMBL" id="JAJAGQ010000011">
    <property type="protein sequence ID" value="KAJ8548854.1"/>
    <property type="molecule type" value="Genomic_DNA"/>
</dbReference>
<keyword evidence="6" id="KW-1185">Reference proteome</keyword>
<evidence type="ECO:0000313" key="6">
    <source>
        <dbReference type="Proteomes" id="UP001152561"/>
    </source>
</evidence>
<dbReference type="GO" id="GO:0016298">
    <property type="term" value="F:lipase activity"/>
    <property type="evidence" value="ECO:0007669"/>
    <property type="project" value="TreeGrafter"/>
</dbReference>
<evidence type="ECO:0000313" key="5">
    <source>
        <dbReference type="EMBL" id="KAJ8548854.1"/>
    </source>
</evidence>
<gene>
    <name evidence="5" type="ORF">K7X08_029835</name>
</gene>
<feature type="signal peptide" evidence="4">
    <location>
        <begin position="1"/>
        <end position="27"/>
    </location>
</feature>
<keyword evidence="2 4" id="KW-0732">Signal</keyword>
<dbReference type="InterPro" id="IPR001087">
    <property type="entry name" value="GDSL"/>
</dbReference>
<name>A0A9Q1M4Y5_9SOLA</name>
<comment type="similarity">
    <text evidence="1">Belongs to the 'GDSL' lipolytic enzyme family.</text>
</comment>
<dbReference type="InterPro" id="IPR035669">
    <property type="entry name" value="SGNH_plant_lipase-like"/>
</dbReference>
<evidence type="ECO:0000256" key="4">
    <source>
        <dbReference type="SAM" id="SignalP"/>
    </source>
</evidence>
<dbReference type="CDD" id="cd01837">
    <property type="entry name" value="SGNH_plant_lipase_like"/>
    <property type="match status" value="1"/>
</dbReference>
<reference evidence="6" key="1">
    <citation type="journal article" date="2023" name="Proc. Natl. Acad. Sci. U.S.A.">
        <title>Genomic and structural basis for evolution of tropane alkaloid biosynthesis.</title>
        <authorList>
            <person name="Wanga Y.-J."/>
            <person name="Taina T."/>
            <person name="Yua J.-Y."/>
            <person name="Lia J."/>
            <person name="Xua B."/>
            <person name="Chenc J."/>
            <person name="D'Auriad J.C."/>
            <person name="Huanga J.-P."/>
            <person name="Huanga S.-X."/>
        </authorList>
    </citation>
    <scope>NUCLEOTIDE SEQUENCE [LARGE SCALE GENOMIC DNA]</scope>
    <source>
        <strain evidence="6">cv. KIB-2019</strain>
    </source>
</reference>
<dbReference type="Proteomes" id="UP001152561">
    <property type="component" value="Unassembled WGS sequence"/>
</dbReference>
<feature type="coiled-coil region" evidence="3">
    <location>
        <begin position="123"/>
        <end position="150"/>
    </location>
</feature>
<dbReference type="PANTHER" id="PTHR45966:SF13">
    <property type="entry name" value="GDSL ESTERASE_LIPASE"/>
    <property type="match status" value="1"/>
</dbReference>
<organism evidence="5 6">
    <name type="scientific">Anisodus acutangulus</name>
    <dbReference type="NCBI Taxonomy" id="402998"/>
    <lineage>
        <taxon>Eukaryota</taxon>
        <taxon>Viridiplantae</taxon>
        <taxon>Streptophyta</taxon>
        <taxon>Embryophyta</taxon>
        <taxon>Tracheophyta</taxon>
        <taxon>Spermatophyta</taxon>
        <taxon>Magnoliopsida</taxon>
        <taxon>eudicotyledons</taxon>
        <taxon>Gunneridae</taxon>
        <taxon>Pentapetalae</taxon>
        <taxon>asterids</taxon>
        <taxon>lamiids</taxon>
        <taxon>Solanales</taxon>
        <taxon>Solanaceae</taxon>
        <taxon>Solanoideae</taxon>
        <taxon>Hyoscyameae</taxon>
        <taxon>Anisodus</taxon>
    </lineage>
</organism>
<proteinExistence type="inferred from homology"/>
<accession>A0A9Q1M4Y5</accession>
<evidence type="ECO:0000256" key="2">
    <source>
        <dbReference type="ARBA" id="ARBA00022729"/>
    </source>
</evidence>
<protein>
    <submittedName>
        <fullName evidence="5">Uncharacterized protein</fullName>
    </submittedName>
</protein>
<dbReference type="OrthoDB" id="1600564at2759"/>
<dbReference type="PANTHER" id="PTHR45966">
    <property type="entry name" value="GDSL-LIKE LIPASE/ACYLHYDROLASE"/>
    <property type="match status" value="1"/>
</dbReference>
<evidence type="ECO:0000256" key="1">
    <source>
        <dbReference type="ARBA" id="ARBA00008668"/>
    </source>
</evidence>
<evidence type="ECO:0000256" key="3">
    <source>
        <dbReference type="SAM" id="Coils"/>
    </source>
</evidence>